<dbReference type="EMBL" id="JARKIF010000077">
    <property type="protein sequence ID" value="KAJ7605298.1"/>
    <property type="molecule type" value="Genomic_DNA"/>
</dbReference>
<reference evidence="2" key="1">
    <citation type="submission" date="2023-03" db="EMBL/GenBank/DDBJ databases">
        <title>Massive genome expansion in bonnet fungi (Mycena s.s.) driven by repeated elements and novel gene families across ecological guilds.</title>
        <authorList>
            <consortium name="Lawrence Berkeley National Laboratory"/>
            <person name="Harder C.B."/>
            <person name="Miyauchi S."/>
            <person name="Viragh M."/>
            <person name="Kuo A."/>
            <person name="Thoen E."/>
            <person name="Andreopoulos B."/>
            <person name="Lu D."/>
            <person name="Skrede I."/>
            <person name="Drula E."/>
            <person name="Henrissat B."/>
            <person name="Morin E."/>
            <person name="Kohler A."/>
            <person name="Barry K."/>
            <person name="LaButti K."/>
            <person name="Morin E."/>
            <person name="Salamov A."/>
            <person name="Lipzen A."/>
            <person name="Mereny Z."/>
            <person name="Hegedus B."/>
            <person name="Baldrian P."/>
            <person name="Stursova M."/>
            <person name="Weitz H."/>
            <person name="Taylor A."/>
            <person name="Grigoriev I.V."/>
            <person name="Nagy L.G."/>
            <person name="Martin F."/>
            <person name="Kauserud H."/>
        </authorList>
    </citation>
    <scope>NUCLEOTIDE SEQUENCE</scope>
    <source>
        <strain evidence="2">9284</strain>
    </source>
</reference>
<protein>
    <recommendedName>
        <fullName evidence="4">F-box domain-containing protein</fullName>
    </recommendedName>
</protein>
<name>A0AAD7AZ30_9AGAR</name>
<dbReference type="Proteomes" id="UP001221142">
    <property type="component" value="Unassembled WGS sequence"/>
</dbReference>
<evidence type="ECO:0000256" key="1">
    <source>
        <dbReference type="SAM" id="MobiDB-lite"/>
    </source>
</evidence>
<evidence type="ECO:0000313" key="3">
    <source>
        <dbReference type="Proteomes" id="UP001221142"/>
    </source>
</evidence>
<sequence length="250" mass="28304">MGLPNEDGCPPPYPGRHEHLITSNEPPHADEEGFFRDQSWKRVPVWRSSMQRSELCKRMPPEILADIFSWTLPPMNELRGDVSDLETSPWVLTQVCSRWRDISLSTPSLWCNIAAVYGGKRGEFPDPRPEMVQTQVERSGAQNLMIQFHASESHDPAEQVALFQVLASHSARWEQISIQVAAALVPHLAQLRGRVPAIQRIWLQWDTKDSEIGADSIDCFEIAPSLLDMGTFIESQYIPIVFPADQLTAY</sequence>
<keyword evidence="3" id="KW-1185">Reference proteome</keyword>
<feature type="region of interest" description="Disordered" evidence="1">
    <location>
        <begin position="1"/>
        <end position="32"/>
    </location>
</feature>
<evidence type="ECO:0008006" key="4">
    <source>
        <dbReference type="Google" id="ProtNLM"/>
    </source>
</evidence>
<dbReference type="AlphaFoldDB" id="A0AAD7AZ30"/>
<evidence type="ECO:0000313" key="2">
    <source>
        <dbReference type="EMBL" id="KAJ7605298.1"/>
    </source>
</evidence>
<dbReference type="Gene3D" id="1.20.1280.50">
    <property type="match status" value="1"/>
</dbReference>
<proteinExistence type="predicted"/>
<gene>
    <name evidence="2" type="ORF">FB45DRAFT_1042430</name>
</gene>
<accession>A0AAD7AZ30</accession>
<comment type="caution">
    <text evidence="2">The sequence shown here is derived from an EMBL/GenBank/DDBJ whole genome shotgun (WGS) entry which is preliminary data.</text>
</comment>
<organism evidence="2 3">
    <name type="scientific">Roridomyces roridus</name>
    <dbReference type="NCBI Taxonomy" id="1738132"/>
    <lineage>
        <taxon>Eukaryota</taxon>
        <taxon>Fungi</taxon>
        <taxon>Dikarya</taxon>
        <taxon>Basidiomycota</taxon>
        <taxon>Agaricomycotina</taxon>
        <taxon>Agaricomycetes</taxon>
        <taxon>Agaricomycetidae</taxon>
        <taxon>Agaricales</taxon>
        <taxon>Marasmiineae</taxon>
        <taxon>Mycenaceae</taxon>
        <taxon>Roridomyces</taxon>
    </lineage>
</organism>